<organism evidence="5 6">
    <name type="scientific">Cupriavidus basilensis</name>
    <dbReference type="NCBI Taxonomy" id="68895"/>
    <lineage>
        <taxon>Bacteria</taxon>
        <taxon>Pseudomonadati</taxon>
        <taxon>Pseudomonadota</taxon>
        <taxon>Betaproteobacteria</taxon>
        <taxon>Burkholderiales</taxon>
        <taxon>Burkholderiaceae</taxon>
        <taxon>Cupriavidus</taxon>
    </lineage>
</organism>
<evidence type="ECO:0000256" key="2">
    <source>
        <dbReference type="ARBA" id="ARBA00023125"/>
    </source>
</evidence>
<proteinExistence type="predicted"/>
<reference evidence="5 6" key="1">
    <citation type="submission" date="2023-03" db="EMBL/GenBank/DDBJ databases">
        <title>Draft assemblies of triclosan tolerant bacteria isolated from returned activated sludge.</title>
        <authorList>
            <person name="Van Hamelsveld S."/>
        </authorList>
    </citation>
    <scope>NUCLEOTIDE SEQUENCE [LARGE SCALE GENOMIC DNA]</scope>
    <source>
        <strain evidence="5 6">GW210010_S58</strain>
    </source>
</reference>
<keyword evidence="1" id="KW-0805">Transcription regulation</keyword>
<evidence type="ECO:0000313" key="5">
    <source>
        <dbReference type="EMBL" id="MDF3835383.1"/>
    </source>
</evidence>
<evidence type="ECO:0000259" key="4">
    <source>
        <dbReference type="PROSITE" id="PS01124"/>
    </source>
</evidence>
<dbReference type="EMBL" id="JARJLM010000351">
    <property type="protein sequence ID" value="MDF3835383.1"/>
    <property type="molecule type" value="Genomic_DNA"/>
</dbReference>
<gene>
    <name evidence="5" type="ORF">P3W85_20840</name>
</gene>
<dbReference type="Pfam" id="PF12833">
    <property type="entry name" value="HTH_18"/>
    <property type="match status" value="1"/>
</dbReference>
<comment type="caution">
    <text evidence="5">The sequence shown here is derived from an EMBL/GenBank/DDBJ whole genome shotgun (WGS) entry which is preliminary data.</text>
</comment>
<dbReference type="PROSITE" id="PS00041">
    <property type="entry name" value="HTH_ARAC_FAMILY_1"/>
    <property type="match status" value="1"/>
</dbReference>
<evidence type="ECO:0000313" key="6">
    <source>
        <dbReference type="Proteomes" id="UP001216674"/>
    </source>
</evidence>
<dbReference type="InterPro" id="IPR009057">
    <property type="entry name" value="Homeodomain-like_sf"/>
</dbReference>
<dbReference type="InterPro" id="IPR050204">
    <property type="entry name" value="AraC_XylS_family_regulators"/>
</dbReference>
<feature type="domain" description="HTH araC/xylS-type" evidence="4">
    <location>
        <begin position="197"/>
        <end position="295"/>
    </location>
</feature>
<dbReference type="InterPro" id="IPR018062">
    <property type="entry name" value="HTH_AraC-typ_CS"/>
</dbReference>
<dbReference type="PANTHER" id="PTHR46796">
    <property type="entry name" value="HTH-TYPE TRANSCRIPTIONAL ACTIVATOR RHAS-RELATED"/>
    <property type="match status" value="1"/>
</dbReference>
<dbReference type="Proteomes" id="UP001216674">
    <property type="component" value="Unassembled WGS sequence"/>
</dbReference>
<keyword evidence="3" id="KW-0804">Transcription</keyword>
<dbReference type="RefSeq" id="WP_017230139.1">
    <property type="nucleotide sequence ID" value="NZ_JARJLM010000351.1"/>
</dbReference>
<keyword evidence="6" id="KW-1185">Reference proteome</keyword>
<evidence type="ECO:0000256" key="1">
    <source>
        <dbReference type="ARBA" id="ARBA00023015"/>
    </source>
</evidence>
<sequence length="302" mass="33481">MNLPVFDYANAADVRQLFGAPALQSSEHSRWDGLSFELRSGEAAFSTVEHVVENHYFMVKLDPGTRAERRLDGRWYPETQRHGFTAFVPHGCPHETRYPHKLGSLYMITVGRSVVDSVCAELGMPGFQGVPAPALCADSLLLATGHQIAQELARGNPCGQLFADITAQSLALYLVSRQLPASRPRLPVETLAAHRLRRVDEYIEANIDAQITLQDLAEVAGLSVFHFSRAFKAAAQRTPYQHVLAKKIARAEHLLAFSELPLVEIALAVGFVCQYTFTRQFRKSTGITPAAFRRGGKIIRKI</sequence>
<name>A0ABT6AS18_9BURK</name>
<keyword evidence="2" id="KW-0238">DNA-binding</keyword>
<dbReference type="PROSITE" id="PS01124">
    <property type="entry name" value="HTH_ARAC_FAMILY_2"/>
    <property type="match status" value="1"/>
</dbReference>
<dbReference type="InterPro" id="IPR018060">
    <property type="entry name" value="HTH_AraC"/>
</dbReference>
<dbReference type="PANTHER" id="PTHR46796:SF14">
    <property type="entry name" value="TRANSCRIPTIONAL REGULATORY PROTEIN"/>
    <property type="match status" value="1"/>
</dbReference>
<protein>
    <submittedName>
        <fullName evidence="5">AraC family transcriptional regulator</fullName>
    </submittedName>
</protein>
<dbReference type="SMART" id="SM00342">
    <property type="entry name" value="HTH_ARAC"/>
    <property type="match status" value="1"/>
</dbReference>
<dbReference type="Gene3D" id="1.10.10.60">
    <property type="entry name" value="Homeodomain-like"/>
    <property type="match status" value="2"/>
</dbReference>
<accession>A0ABT6AS18</accession>
<evidence type="ECO:0000256" key="3">
    <source>
        <dbReference type="ARBA" id="ARBA00023163"/>
    </source>
</evidence>
<dbReference type="SUPFAM" id="SSF46689">
    <property type="entry name" value="Homeodomain-like"/>
    <property type="match status" value="2"/>
</dbReference>